<evidence type="ECO:0000259" key="6">
    <source>
        <dbReference type="PROSITE" id="PS51072"/>
    </source>
</evidence>
<dbReference type="InterPro" id="IPR001392">
    <property type="entry name" value="Clathrin_mu"/>
</dbReference>
<organism evidence="7 8">
    <name type="scientific">Malassezia nana</name>
    <dbReference type="NCBI Taxonomy" id="180528"/>
    <lineage>
        <taxon>Eukaryota</taxon>
        <taxon>Fungi</taxon>
        <taxon>Dikarya</taxon>
        <taxon>Basidiomycota</taxon>
        <taxon>Ustilaginomycotina</taxon>
        <taxon>Malasseziomycetes</taxon>
        <taxon>Malasseziales</taxon>
        <taxon>Malasseziaceae</taxon>
        <taxon>Malassezia</taxon>
    </lineage>
</organism>
<dbReference type="InterPro" id="IPR028565">
    <property type="entry name" value="MHD"/>
</dbReference>
<dbReference type="PANTHER" id="PTHR10529">
    <property type="entry name" value="AP COMPLEX SUBUNIT MU"/>
    <property type="match status" value="1"/>
</dbReference>
<dbReference type="PROSITE" id="PS51072">
    <property type="entry name" value="MHD"/>
    <property type="match status" value="1"/>
</dbReference>
<dbReference type="Gene3D" id="3.30.450.60">
    <property type="match status" value="1"/>
</dbReference>
<sequence length="539" mass="58919">MDGLLIVGRTGKPIVLSRFRHSRNVYPLLHADYLREVLTMIRANPQARPLGEMAGVVASERDLPPILPVPMADAGQESDTESDSDDFSDASDVSDTPSLPAEAQSWSEAARAPCDEDEPAAIELEGGSVLCHIKVGELRFLCPVSREVNPLVPLTFLRRVVRVLQEYLVGSTSPELLTEEVLCEHFDVVYQLIEEMLDGDGHVLLTEVNALKDIVLLPSWLDKLVQTVGLDAAADRGRTSLTSPVPWRRPHSKYAKNEVYVDLIESLQGMVDATGAPIALDLWGRMECTAYLSGMPELLITLQSPELVENAAWHPCVRRPLWNEQKKVSCVPPDGVCELGMYHLRAASAAGSSALGQSALSQALPLNVHTSLEPWSAAQGGLPFAVALEPTLTSYHTLEEVCIEWKLGNHVHGVDATTQLQGRTSKAAMSSDIGSVPNVAGASGSMVFDRKQQLLRWTIPRLVPTHKTVLKGTILASEACRPLYAVQVRFSIIGLSLSGMRVGSIQIQQEAYMPIKRARSVLQGQLEWRHRSLAAPGWH</sequence>
<dbReference type="GO" id="GO:0016192">
    <property type="term" value="P:vesicle-mediated transport"/>
    <property type="evidence" value="ECO:0007669"/>
    <property type="project" value="InterPro"/>
</dbReference>
<feature type="compositionally biased region" description="Acidic residues" evidence="5">
    <location>
        <begin position="76"/>
        <end position="89"/>
    </location>
</feature>
<dbReference type="InterPro" id="IPR036168">
    <property type="entry name" value="AP2_Mu_C_sf"/>
</dbReference>
<dbReference type="SUPFAM" id="SSF49447">
    <property type="entry name" value="Second domain of Mu2 adaptin subunit (ap50) of ap2 adaptor"/>
    <property type="match status" value="1"/>
</dbReference>
<accession>A0AAF0EM11</accession>
<comment type="subcellular location">
    <subcellularLocation>
        <location evidence="1">Endomembrane system</location>
    </subcellularLocation>
</comment>
<evidence type="ECO:0000313" key="7">
    <source>
        <dbReference type="EMBL" id="WFD28279.1"/>
    </source>
</evidence>
<gene>
    <name evidence="7" type="ORF">MNAN1_003287</name>
</gene>
<evidence type="ECO:0000256" key="2">
    <source>
        <dbReference type="ARBA" id="ARBA00022448"/>
    </source>
</evidence>
<keyword evidence="3" id="KW-0653">Protein transport</keyword>
<keyword evidence="4" id="KW-0472">Membrane</keyword>
<evidence type="ECO:0000256" key="4">
    <source>
        <dbReference type="ARBA" id="ARBA00023136"/>
    </source>
</evidence>
<dbReference type="PRINTS" id="PR00314">
    <property type="entry name" value="CLATHRINADPT"/>
</dbReference>
<dbReference type="GO" id="GO:0030131">
    <property type="term" value="C:clathrin adaptor complex"/>
    <property type="evidence" value="ECO:0007669"/>
    <property type="project" value="InterPro"/>
</dbReference>
<dbReference type="EMBL" id="CP119897">
    <property type="protein sequence ID" value="WFD28279.1"/>
    <property type="molecule type" value="Genomic_DNA"/>
</dbReference>
<proteinExistence type="predicted"/>
<dbReference type="InterPro" id="IPR011012">
    <property type="entry name" value="Longin-like_dom_sf"/>
</dbReference>
<protein>
    <recommendedName>
        <fullName evidence="6">MHD domain-containing protein</fullName>
    </recommendedName>
</protein>
<evidence type="ECO:0000256" key="3">
    <source>
        <dbReference type="ARBA" id="ARBA00022927"/>
    </source>
</evidence>
<feature type="domain" description="MHD" evidence="6">
    <location>
        <begin position="256"/>
        <end position="531"/>
    </location>
</feature>
<dbReference type="GO" id="GO:0012505">
    <property type="term" value="C:endomembrane system"/>
    <property type="evidence" value="ECO:0007669"/>
    <property type="project" value="UniProtKB-SubCell"/>
</dbReference>
<dbReference type="Pfam" id="PF00928">
    <property type="entry name" value="Adap_comp_sub"/>
    <property type="match status" value="1"/>
</dbReference>
<dbReference type="CDD" id="cd14837">
    <property type="entry name" value="AP3_Mu_N"/>
    <property type="match status" value="1"/>
</dbReference>
<evidence type="ECO:0000256" key="5">
    <source>
        <dbReference type="SAM" id="MobiDB-lite"/>
    </source>
</evidence>
<keyword evidence="8" id="KW-1185">Reference proteome</keyword>
<evidence type="ECO:0000256" key="1">
    <source>
        <dbReference type="ARBA" id="ARBA00004308"/>
    </source>
</evidence>
<dbReference type="AlphaFoldDB" id="A0AAF0EM11"/>
<keyword evidence="2" id="KW-0813">Transport</keyword>
<dbReference type="Gene3D" id="2.60.40.1170">
    <property type="entry name" value="Mu homology domain, subdomain B"/>
    <property type="match status" value="2"/>
</dbReference>
<reference evidence="7" key="1">
    <citation type="submission" date="2023-03" db="EMBL/GenBank/DDBJ databases">
        <title>Mating type loci evolution in Malassezia.</title>
        <authorList>
            <person name="Coelho M.A."/>
        </authorList>
    </citation>
    <scope>NUCLEOTIDE SEQUENCE</scope>
    <source>
        <strain evidence="7">CBS 9557</strain>
    </source>
</reference>
<dbReference type="Proteomes" id="UP001213623">
    <property type="component" value="Chromosome 6"/>
</dbReference>
<name>A0AAF0EM11_9BASI</name>
<evidence type="ECO:0000313" key="8">
    <source>
        <dbReference type="Proteomes" id="UP001213623"/>
    </source>
</evidence>
<dbReference type="SUPFAM" id="SSF64356">
    <property type="entry name" value="SNARE-like"/>
    <property type="match status" value="1"/>
</dbReference>
<dbReference type="InterPro" id="IPR050431">
    <property type="entry name" value="Adaptor_comp_med_subunit"/>
</dbReference>
<dbReference type="GO" id="GO:0006886">
    <property type="term" value="P:intracellular protein transport"/>
    <property type="evidence" value="ECO:0007669"/>
    <property type="project" value="InterPro"/>
</dbReference>
<feature type="region of interest" description="Disordered" evidence="5">
    <location>
        <begin position="67"/>
        <end position="114"/>
    </location>
</feature>